<keyword evidence="9" id="KW-1185">Reference proteome</keyword>
<keyword evidence="3 7" id="KW-0812">Transmembrane</keyword>
<evidence type="ECO:0000256" key="6">
    <source>
        <dbReference type="ARBA" id="ARBA00023136"/>
    </source>
</evidence>
<keyword evidence="6 7" id="KW-0472">Membrane</keyword>
<dbReference type="GO" id="GO:0006506">
    <property type="term" value="P:GPI anchor biosynthetic process"/>
    <property type="evidence" value="ECO:0007669"/>
    <property type="project" value="UniProtKB-KW"/>
</dbReference>
<reference evidence="8 9" key="1">
    <citation type="submission" date="2018-06" db="EMBL/GenBank/DDBJ databases">
        <title>Whole genome sequencing of Candida tropicalis (genome annotated by CSBL at Korea University).</title>
        <authorList>
            <person name="Ahn J."/>
        </authorList>
    </citation>
    <scope>NUCLEOTIDE SEQUENCE [LARGE SCALE GENOMIC DNA]</scope>
    <source>
        <strain evidence="8 9">ATCC 20962</strain>
    </source>
</reference>
<dbReference type="STRING" id="5486.A0A367YJD2"/>
<comment type="function">
    <text evidence="7">Involved in the lipid remodeling steps of GPI-anchor maturation.</text>
</comment>
<comment type="subcellular location">
    <subcellularLocation>
        <location evidence="1">Endomembrane system</location>
        <topology evidence="1">Multi-pass membrane protein</topology>
    </subcellularLocation>
    <subcellularLocation>
        <location evidence="7">Endoplasmic reticulum membrane</location>
        <topology evidence="7">Multi-pass membrane protein</topology>
    </subcellularLocation>
</comment>
<dbReference type="GO" id="GO:0016788">
    <property type="term" value="F:hydrolase activity, acting on ester bonds"/>
    <property type="evidence" value="ECO:0007669"/>
    <property type="project" value="TreeGrafter"/>
</dbReference>
<dbReference type="PANTHER" id="PTHR13148:SF0">
    <property type="entry name" value="POST-GPI ATTACHMENT TO PROTEINS FACTOR 3"/>
    <property type="match status" value="1"/>
</dbReference>
<name>A0A367YJD2_9ASCO</name>
<organism evidence="8 9">
    <name type="scientific">Candida viswanathii</name>
    <dbReference type="NCBI Taxonomy" id="5486"/>
    <lineage>
        <taxon>Eukaryota</taxon>
        <taxon>Fungi</taxon>
        <taxon>Dikarya</taxon>
        <taxon>Ascomycota</taxon>
        <taxon>Saccharomycotina</taxon>
        <taxon>Pichiomycetes</taxon>
        <taxon>Debaryomycetaceae</taxon>
        <taxon>Candida/Lodderomyces clade</taxon>
        <taxon>Candida</taxon>
    </lineage>
</organism>
<dbReference type="Pfam" id="PF04080">
    <property type="entry name" value="Per1"/>
    <property type="match status" value="1"/>
</dbReference>
<comment type="similarity">
    <text evidence="7">Belongs to the PGAP3 family.</text>
</comment>
<evidence type="ECO:0000313" key="8">
    <source>
        <dbReference type="EMBL" id="RCK65092.1"/>
    </source>
</evidence>
<dbReference type="GO" id="GO:0005789">
    <property type="term" value="C:endoplasmic reticulum membrane"/>
    <property type="evidence" value="ECO:0007669"/>
    <property type="project" value="UniProtKB-SubCell"/>
</dbReference>
<dbReference type="InterPro" id="IPR007217">
    <property type="entry name" value="Per1-like"/>
</dbReference>
<evidence type="ECO:0000256" key="1">
    <source>
        <dbReference type="ARBA" id="ARBA00004127"/>
    </source>
</evidence>
<protein>
    <recommendedName>
        <fullName evidence="7">Post-GPI attachment to proteins factor 3</fullName>
    </recommendedName>
</protein>
<dbReference type="OrthoDB" id="419770at2759"/>
<evidence type="ECO:0000256" key="5">
    <source>
        <dbReference type="ARBA" id="ARBA00022989"/>
    </source>
</evidence>
<accession>A0A367YJD2</accession>
<dbReference type="AlphaFoldDB" id="A0A367YJD2"/>
<proteinExistence type="inferred from homology"/>
<feature type="chain" id="PRO_5016487830" description="Post-GPI attachment to proteins factor 3" evidence="7">
    <location>
        <begin position="20"/>
        <end position="343"/>
    </location>
</feature>
<evidence type="ECO:0000256" key="2">
    <source>
        <dbReference type="ARBA" id="ARBA00022502"/>
    </source>
</evidence>
<feature type="transmembrane region" description="Helical" evidence="7">
    <location>
        <begin position="216"/>
        <end position="235"/>
    </location>
</feature>
<keyword evidence="5 7" id="KW-1133">Transmembrane helix</keyword>
<sequence>MKSLAVLLLLVTLPCIALASVGDNLPEFQACLHQCDCMSLPLPQPFVWSCLANCNYHCQQNITDQREARGLDMVQFYGKWPFVRVFGVQEFFSTVFSLANLYVNYGNITPIYRQYRRNSALDFQIMYGQYLFLLAISCVGWTFSSLFHFKDTPATETLDYFGAFAIILCNLNVIVVRVFRLFRHRRALYGWHLGLITLYVFHVTKLKRKWDYAYNTQINMAVGVTAMVLWCYHLWRTYRAYHRSYVIYNNSIQLLPHETKLLQKLSYVSLSNTSVIPLVPILNNLVLIGGISLEVNDFPPIQRLIDAHALWHLFTIFPSFIWFDWNIWDLEMLKITEGHVLKE</sequence>
<dbReference type="Proteomes" id="UP000253472">
    <property type="component" value="Unassembled WGS sequence"/>
</dbReference>
<comment type="caution">
    <text evidence="8">The sequence shown here is derived from an EMBL/GenBank/DDBJ whole genome shotgun (WGS) entry which is preliminary data.</text>
</comment>
<dbReference type="EMBL" id="QLNQ01000021">
    <property type="protein sequence ID" value="RCK65092.1"/>
    <property type="molecule type" value="Genomic_DNA"/>
</dbReference>
<gene>
    <name evidence="8" type="primary">PER1_3</name>
    <name evidence="8" type="ORF">Cantr_00602</name>
</gene>
<evidence type="ECO:0000256" key="3">
    <source>
        <dbReference type="ARBA" id="ARBA00022692"/>
    </source>
</evidence>
<evidence type="ECO:0000256" key="4">
    <source>
        <dbReference type="ARBA" id="ARBA00022729"/>
    </source>
</evidence>
<dbReference type="PANTHER" id="PTHR13148">
    <property type="entry name" value="PER1-RELATED"/>
    <property type="match status" value="1"/>
</dbReference>
<feature type="transmembrane region" description="Helical" evidence="7">
    <location>
        <begin position="186"/>
        <end position="204"/>
    </location>
</feature>
<comment type="caution">
    <text evidence="7">Lacks conserved residue(s) required for the propagation of feature annotation.</text>
</comment>
<feature type="transmembrane region" description="Helical" evidence="7">
    <location>
        <begin position="126"/>
        <end position="148"/>
    </location>
</feature>
<feature type="signal peptide" evidence="7">
    <location>
        <begin position="1"/>
        <end position="19"/>
    </location>
</feature>
<keyword evidence="7" id="KW-0256">Endoplasmic reticulum</keyword>
<evidence type="ECO:0000256" key="7">
    <source>
        <dbReference type="RuleBase" id="RU365066"/>
    </source>
</evidence>
<feature type="transmembrane region" description="Helical" evidence="7">
    <location>
        <begin position="160"/>
        <end position="179"/>
    </location>
</feature>
<keyword evidence="4 7" id="KW-0732">Signal</keyword>
<feature type="transmembrane region" description="Helical" evidence="7">
    <location>
        <begin position="82"/>
        <end position="105"/>
    </location>
</feature>
<keyword evidence="2 7" id="KW-0337">GPI-anchor biosynthesis</keyword>
<evidence type="ECO:0000313" key="9">
    <source>
        <dbReference type="Proteomes" id="UP000253472"/>
    </source>
</evidence>